<accession>A0A9P9CYV5</accession>
<evidence type="ECO:0000256" key="1">
    <source>
        <dbReference type="SAM" id="SignalP"/>
    </source>
</evidence>
<feature type="chain" id="PRO_5040117385" evidence="1">
    <location>
        <begin position="22"/>
        <end position="262"/>
    </location>
</feature>
<keyword evidence="1" id="KW-0732">Signal</keyword>
<evidence type="ECO:0000313" key="3">
    <source>
        <dbReference type="Proteomes" id="UP000700596"/>
    </source>
</evidence>
<reference evidence="2" key="1">
    <citation type="journal article" date="2021" name="Nat. Commun.">
        <title>Genetic determinants of endophytism in the Arabidopsis root mycobiome.</title>
        <authorList>
            <person name="Mesny F."/>
            <person name="Miyauchi S."/>
            <person name="Thiergart T."/>
            <person name="Pickel B."/>
            <person name="Atanasova L."/>
            <person name="Karlsson M."/>
            <person name="Huettel B."/>
            <person name="Barry K.W."/>
            <person name="Haridas S."/>
            <person name="Chen C."/>
            <person name="Bauer D."/>
            <person name="Andreopoulos W."/>
            <person name="Pangilinan J."/>
            <person name="LaButti K."/>
            <person name="Riley R."/>
            <person name="Lipzen A."/>
            <person name="Clum A."/>
            <person name="Drula E."/>
            <person name="Henrissat B."/>
            <person name="Kohler A."/>
            <person name="Grigoriev I.V."/>
            <person name="Martin F.M."/>
            <person name="Hacquard S."/>
        </authorList>
    </citation>
    <scope>NUCLEOTIDE SEQUENCE</scope>
    <source>
        <strain evidence="2">MPI-CAGE-CH-0243</strain>
    </source>
</reference>
<gene>
    <name evidence="2" type="ORF">B0J11DRAFT_601624</name>
</gene>
<dbReference type="EMBL" id="JAGMWT010000032">
    <property type="protein sequence ID" value="KAH7109432.1"/>
    <property type="molecule type" value="Genomic_DNA"/>
</dbReference>
<dbReference type="OrthoDB" id="3796383at2759"/>
<feature type="signal peptide" evidence="1">
    <location>
        <begin position="1"/>
        <end position="21"/>
    </location>
</feature>
<keyword evidence="3" id="KW-1185">Reference proteome</keyword>
<comment type="caution">
    <text evidence="2">The sequence shown here is derived from an EMBL/GenBank/DDBJ whole genome shotgun (WGS) entry which is preliminary data.</text>
</comment>
<evidence type="ECO:0000313" key="2">
    <source>
        <dbReference type="EMBL" id="KAH7109432.1"/>
    </source>
</evidence>
<dbReference type="AlphaFoldDB" id="A0A9P9CYV5"/>
<dbReference type="Proteomes" id="UP000700596">
    <property type="component" value="Unassembled WGS sequence"/>
</dbReference>
<sequence length="262" mass="29337">MKLTSIVTLASLAILPVPAICDSHPGFSGLGYFFALNYTYWDGLGIPRTAGCLNDDFEWTLTSNARKPRNSTDFSRCGLFNATRGKWIQPGAGHYQYVYKSRKGICGLGENQRVVCGRWEGQGLGPLNGTDDGKGSLGDEVRRDAKKVLNETWWWFGFGDTLEPSSGVWLRWKLWPLERYGGQEKFFTDGMPIKDSNSSVWNNLATEQPEPGVQLVWNDVGIRIYWEPFTGVLSALNPKEHGTVSYMPILLFNYQLPSPIGL</sequence>
<protein>
    <submittedName>
        <fullName evidence="2">Uncharacterized protein</fullName>
    </submittedName>
</protein>
<proteinExistence type="predicted"/>
<name>A0A9P9CYV5_9PLEO</name>
<organism evidence="2 3">
    <name type="scientific">Dendryphion nanum</name>
    <dbReference type="NCBI Taxonomy" id="256645"/>
    <lineage>
        <taxon>Eukaryota</taxon>
        <taxon>Fungi</taxon>
        <taxon>Dikarya</taxon>
        <taxon>Ascomycota</taxon>
        <taxon>Pezizomycotina</taxon>
        <taxon>Dothideomycetes</taxon>
        <taxon>Pleosporomycetidae</taxon>
        <taxon>Pleosporales</taxon>
        <taxon>Torulaceae</taxon>
        <taxon>Dendryphion</taxon>
    </lineage>
</organism>